<dbReference type="Proteomes" id="UP000630923">
    <property type="component" value="Unassembled WGS sequence"/>
</dbReference>
<comment type="caution">
    <text evidence="2">The sequence shown here is derived from an EMBL/GenBank/DDBJ whole genome shotgun (WGS) entry which is preliminary data.</text>
</comment>
<evidence type="ECO:0000256" key="1">
    <source>
        <dbReference type="SAM" id="MobiDB-lite"/>
    </source>
</evidence>
<sequence>MYPQSDCPKKQVTDCSDNADDQSKAAACVKYRQAAENVENRSKYSNRDIKFFHHQGNGDRQYYAN</sequence>
<name>A0A919AUA7_9PROT</name>
<keyword evidence="3" id="KW-1185">Reference proteome</keyword>
<dbReference type="AlphaFoldDB" id="A0A919AUA7"/>
<dbReference type="EMBL" id="BNCI01000002">
    <property type="protein sequence ID" value="GHF25386.1"/>
    <property type="molecule type" value="Genomic_DNA"/>
</dbReference>
<feature type="region of interest" description="Disordered" evidence="1">
    <location>
        <begin position="1"/>
        <end position="20"/>
    </location>
</feature>
<proteinExistence type="predicted"/>
<accession>A0A919AUA7</accession>
<reference evidence="2" key="2">
    <citation type="submission" date="2020-09" db="EMBL/GenBank/DDBJ databases">
        <authorList>
            <person name="Sun Q."/>
            <person name="Kim S."/>
        </authorList>
    </citation>
    <scope>NUCLEOTIDE SEQUENCE</scope>
    <source>
        <strain evidence="2">KCTC 42590</strain>
    </source>
</reference>
<organism evidence="2 3">
    <name type="scientific">Kordiimonas sediminis</name>
    <dbReference type="NCBI Taxonomy" id="1735581"/>
    <lineage>
        <taxon>Bacteria</taxon>
        <taxon>Pseudomonadati</taxon>
        <taxon>Pseudomonadota</taxon>
        <taxon>Alphaproteobacteria</taxon>
        <taxon>Kordiimonadales</taxon>
        <taxon>Kordiimonadaceae</taxon>
        <taxon>Kordiimonas</taxon>
    </lineage>
</organism>
<evidence type="ECO:0000313" key="3">
    <source>
        <dbReference type="Proteomes" id="UP000630923"/>
    </source>
</evidence>
<protein>
    <submittedName>
        <fullName evidence="2">Uncharacterized protein</fullName>
    </submittedName>
</protein>
<evidence type="ECO:0000313" key="2">
    <source>
        <dbReference type="EMBL" id="GHF25386.1"/>
    </source>
</evidence>
<reference evidence="2" key="1">
    <citation type="journal article" date="2014" name="Int. J. Syst. Evol. Microbiol.">
        <title>Complete genome sequence of Corynebacterium casei LMG S-19264T (=DSM 44701T), isolated from a smear-ripened cheese.</title>
        <authorList>
            <consortium name="US DOE Joint Genome Institute (JGI-PGF)"/>
            <person name="Walter F."/>
            <person name="Albersmeier A."/>
            <person name="Kalinowski J."/>
            <person name="Ruckert C."/>
        </authorList>
    </citation>
    <scope>NUCLEOTIDE SEQUENCE</scope>
    <source>
        <strain evidence="2">KCTC 42590</strain>
    </source>
</reference>
<gene>
    <name evidence="2" type="ORF">GCM10017044_20220</name>
</gene>